<evidence type="ECO:0000256" key="1">
    <source>
        <dbReference type="ARBA" id="ARBA00009477"/>
    </source>
</evidence>
<name>A0A5B2UW70_9PSED</name>
<evidence type="ECO:0000313" key="10">
    <source>
        <dbReference type="Proteomes" id="UP000325296"/>
    </source>
</evidence>
<feature type="domain" description="CusB-like beta-barrel" evidence="6">
    <location>
        <begin position="201"/>
        <end position="273"/>
    </location>
</feature>
<evidence type="ECO:0000256" key="3">
    <source>
        <dbReference type="SAM" id="MobiDB-lite"/>
    </source>
</evidence>
<dbReference type="FunFam" id="2.40.30.170:FF:000010">
    <property type="entry name" value="Efflux RND transporter periplasmic adaptor subunit"/>
    <property type="match status" value="1"/>
</dbReference>
<dbReference type="Pfam" id="PF25876">
    <property type="entry name" value="HH_MFP_RND"/>
    <property type="match status" value="1"/>
</dbReference>
<evidence type="ECO:0000259" key="6">
    <source>
        <dbReference type="Pfam" id="PF25954"/>
    </source>
</evidence>
<dbReference type="Pfam" id="PF25954">
    <property type="entry name" value="Beta-barrel_RND_2"/>
    <property type="match status" value="1"/>
</dbReference>
<dbReference type="InterPro" id="IPR006143">
    <property type="entry name" value="RND_pump_MFP"/>
</dbReference>
<dbReference type="OrthoDB" id="9806939at2"/>
<evidence type="ECO:0000313" key="7">
    <source>
        <dbReference type="EMBL" id="KAA2230097.1"/>
    </source>
</evidence>
<proteinExistence type="inferred from homology"/>
<dbReference type="Proteomes" id="UP000325296">
    <property type="component" value="Unassembled WGS sequence"/>
</dbReference>
<evidence type="ECO:0000313" key="9">
    <source>
        <dbReference type="Proteomes" id="UP000199620"/>
    </source>
</evidence>
<dbReference type="Proteomes" id="UP000199620">
    <property type="component" value="Chromosome I"/>
</dbReference>
<dbReference type="EMBL" id="LT629800">
    <property type="protein sequence ID" value="SDV02804.1"/>
    <property type="molecule type" value="Genomic_DNA"/>
</dbReference>
<gene>
    <name evidence="7" type="ORF">F1720_12640</name>
    <name evidence="8" type="ORF">SAMN04490181_3274</name>
</gene>
<dbReference type="Pfam" id="PF25917">
    <property type="entry name" value="BSH_RND"/>
    <property type="match status" value="1"/>
</dbReference>
<keyword evidence="9" id="KW-1185">Reference proteome</keyword>
<protein>
    <submittedName>
        <fullName evidence="7">Efflux RND transporter periplasmic adaptor subunit</fullName>
    </submittedName>
    <submittedName>
        <fullName evidence="8">Membrane fusion protein, multidrug efflux system</fullName>
    </submittedName>
</protein>
<dbReference type="Gene3D" id="2.40.30.170">
    <property type="match status" value="1"/>
</dbReference>
<dbReference type="NCBIfam" id="TIGR01730">
    <property type="entry name" value="RND_mfp"/>
    <property type="match status" value="1"/>
</dbReference>
<dbReference type="InterPro" id="IPR058625">
    <property type="entry name" value="MdtA-like_BSH"/>
</dbReference>
<dbReference type="RefSeq" id="WP_090291856.1">
    <property type="nucleotide sequence ID" value="NZ_BMNU01000002.1"/>
</dbReference>
<feature type="domain" description="Multidrug resistance protein MdtA-like alpha-helical hairpin" evidence="4">
    <location>
        <begin position="103"/>
        <end position="161"/>
    </location>
</feature>
<feature type="domain" description="Multidrug resistance protein MdtA-like barrel-sandwich hybrid" evidence="5">
    <location>
        <begin position="75"/>
        <end position="189"/>
    </location>
</feature>
<dbReference type="Gene3D" id="1.10.287.470">
    <property type="entry name" value="Helix hairpin bin"/>
    <property type="match status" value="1"/>
</dbReference>
<dbReference type="Gene3D" id="2.40.420.20">
    <property type="match status" value="1"/>
</dbReference>
<evidence type="ECO:0000256" key="2">
    <source>
        <dbReference type="ARBA" id="ARBA00023054"/>
    </source>
</evidence>
<dbReference type="EMBL" id="VUOL01000006">
    <property type="protein sequence ID" value="KAA2230097.1"/>
    <property type="molecule type" value="Genomic_DNA"/>
</dbReference>
<dbReference type="SUPFAM" id="SSF111369">
    <property type="entry name" value="HlyD-like secretion proteins"/>
    <property type="match status" value="1"/>
</dbReference>
<dbReference type="GO" id="GO:1990281">
    <property type="term" value="C:efflux pump complex"/>
    <property type="evidence" value="ECO:0007669"/>
    <property type="project" value="TreeGrafter"/>
</dbReference>
<dbReference type="InterPro" id="IPR058624">
    <property type="entry name" value="MdtA-like_HH"/>
</dbReference>
<evidence type="ECO:0000259" key="4">
    <source>
        <dbReference type="Pfam" id="PF25876"/>
    </source>
</evidence>
<comment type="similarity">
    <text evidence="1">Belongs to the membrane fusion protein (MFP) (TC 8.A.1) family.</text>
</comment>
<dbReference type="InterPro" id="IPR058792">
    <property type="entry name" value="Beta-barrel_RND_2"/>
</dbReference>
<dbReference type="PANTHER" id="PTHR30469:SF11">
    <property type="entry name" value="BLL4320 PROTEIN"/>
    <property type="match status" value="1"/>
</dbReference>
<organism evidence="7 10">
    <name type="scientific">Pseudomonas brenneri</name>
    <dbReference type="NCBI Taxonomy" id="129817"/>
    <lineage>
        <taxon>Bacteria</taxon>
        <taxon>Pseudomonadati</taxon>
        <taxon>Pseudomonadota</taxon>
        <taxon>Gammaproteobacteria</taxon>
        <taxon>Pseudomonadales</taxon>
        <taxon>Pseudomonadaceae</taxon>
        <taxon>Pseudomonas</taxon>
    </lineage>
</organism>
<reference evidence="7 10" key="2">
    <citation type="submission" date="2019-09" db="EMBL/GenBank/DDBJ databases">
        <title>Draft genome sequence of Pseudomonas brenneri CCUG 51514(T).</title>
        <authorList>
            <person name="Tunovic T."/>
            <person name="Pineiro-Iglesias B."/>
            <person name="Unosson C."/>
            <person name="Inganas E."/>
            <person name="Ohlen M."/>
            <person name="Cardew S."/>
            <person name="Jensie-Markopoulos S."/>
            <person name="Salva-Serra F."/>
            <person name="Jaen-Luchoro D."/>
            <person name="Svensson-Stadler L."/>
            <person name="Chun J."/>
            <person name="Moore E."/>
        </authorList>
    </citation>
    <scope>NUCLEOTIDE SEQUENCE [LARGE SCALE GENOMIC DNA]</scope>
    <source>
        <strain evidence="7 10">CCUG 51514</strain>
    </source>
</reference>
<reference evidence="8 9" key="1">
    <citation type="submission" date="2016-10" db="EMBL/GenBank/DDBJ databases">
        <authorList>
            <person name="Varghese N."/>
            <person name="Submissions S."/>
        </authorList>
    </citation>
    <scope>NUCLEOTIDE SEQUENCE [LARGE SCALE GENOMIC DNA]</scope>
    <source>
        <strain evidence="8 9">BS2771</strain>
    </source>
</reference>
<dbReference type="PANTHER" id="PTHR30469">
    <property type="entry name" value="MULTIDRUG RESISTANCE PROTEIN MDTA"/>
    <property type="match status" value="1"/>
</dbReference>
<dbReference type="Gene3D" id="2.40.50.100">
    <property type="match status" value="1"/>
</dbReference>
<feature type="region of interest" description="Disordered" evidence="3">
    <location>
        <begin position="365"/>
        <end position="386"/>
    </location>
</feature>
<accession>A0A5B2UW70</accession>
<sequence>MPGRRMITMLSIVLLAVLMLASYKAFWVYQQLQLLHAPKPPVSVAVANAVEKTWQRQLPAAGTLKALQGINLSIEVPGIVTQLHFDSGQAVKAGQTLLQLEHQTEQAELDVALADRSLARQNFQRGQKLVRIKAISQGEFDRLSAELNRNNALVAQRRSALTKKSIVAPFDGTIGIRQIDIGDNLQSATVIASLQDTQSLYVDFHVPEQAVQLIEVGQAVQIEVSARPGLVSLASVSAINPIVDDNTRNVLVRATLSNPSNDLLPGMFAHLQVLLANPAVHVVIQESAIAYSPYGQYVYVVTPRKNSEGRDELDGEGKPVLIAEQRLVETGERRAGEIVIAKGLNKGEQIVTAGQIKLQNGTPIRIGIDKNQPAERPLTTQRENAE</sequence>
<keyword evidence="2" id="KW-0175">Coiled coil</keyword>
<dbReference type="GO" id="GO:0015562">
    <property type="term" value="F:efflux transmembrane transporter activity"/>
    <property type="evidence" value="ECO:0007669"/>
    <property type="project" value="TreeGrafter"/>
</dbReference>
<evidence type="ECO:0000259" key="5">
    <source>
        <dbReference type="Pfam" id="PF25917"/>
    </source>
</evidence>
<evidence type="ECO:0000313" key="8">
    <source>
        <dbReference type="EMBL" id="SDV02804.1"/>
    </source>
</evidence>
<dbReference type="AlphaFoldDB" id="A0A5B2UW70"/>